<evidence type="ECO:0000256" key="3">
    <source>
        <dbReference type="ARBA" id="ARBA00023163"/>
    </source>
</evidence>
<name>A0A495M3J1_9FLAO</name>
<evidence type="ECO:0000256" key="1">
    <source>
        <dbReference type="ARBA" id="ARBA00023015"/>
    </source>
</evidence>
<feature type="domain" description="HTH hxlR-type" evidence="4">
    <location>
        <begin position="10"/>
        <end position="113"/>
    </location>
</feature>
<accession>A0A495M3J1</accession>
<protein>
    <submittedName>
        <fullName evidence="5">DNA-binding HxlR family transcriptional regulator</fullName>
    </submittedName>
</protein>
<dbReference type="SUPFAM" id="SSF46785">
    <property type="entry name" value="Winged helix' DNA-binding domain"/>
    <property type="match status" value="1"/>
</dbReference>
<dbReference type="EMBL" id="RBLC01000005">
    <property type="protein sequence ID" value="RKS19183.1"/>
    <property type="molecule type" value="Genomic_DNA"/>
</dbReference>
<dbReference type="PROSITE" id="PS51118">
    <property type="entry name" value="HTH_HXLR"/>
    <property type="match status" value="1"/>
</dbReference>
<proteinExistence type="predicted"/>
<evidence type="ECO:0000313" key="5">
    <source>
        <dbReference type="EMBL" id="RKS19183.1"/>
    </source>
</evidence>
<dbReference type="InterPro" id="IPR036390">
    <property type="entry name" value="WH_DNA-bd_sf"/>
</dbReference>
<dbReference type="Proteomes" id="UP000277579">
    <property type="component" value="Unassembled WGS sequence"/>
</dbReference>
<evidence type="ECO:0000313" key="6">
    <source>
        <dbReference type="Proteomes" id="UP000277579"/>
    </source>
</evidence>
<evidence type="ECO:0000259" key="4">
    <source>
        <dbReference type="PROSITE" id="PS51118"/>
    </source>
</evidence>
<dbReference type="Pfam" id="PF01638">
    <property type="entry name" value="HxlR"/>
    <property type="match status" value="1"/>
</dbReference>
<keyword evidence="6" id="KW-1185">Reference proteome</keyword>
<dbReference type="RefSeq" id="WP_121377415.1">
    <property type="nucleotide sequence ID" value="NZ_RBLC01000005.1"/>
</dbReference>
<sequence>MEIEHTPEACTKSLMAVRDTLDVLNGKWKLPIIIALDSGPKRFNELERMITGITPKLLSKELRDLEANEFITRTVYPTTPVKIEYALTGYSGTLSRVIAEMRDWGIQHRKKITGR</sequence>
<dbReference type="PANTHER" id="PTHR33204">
    <property type="entry name" value="TRANSCRIPTIONAL REGULATOR, MARR FAMILY"/>
    <property type="match status" value="1"/>
</dbReference>
<dbReference type="InterPro" id="IPR002577">
    <property type="entry name" value="HTH_HxlR"/>
</dbReference>
<keyword evidence="2 5" id="KW-0238">DNA-binding</keyword>
<comment type="caution">
    <text evidence="5">The sequence shown here is derived from an EMBL/GenBank/DDBJ whole genome shotgun (WGS) entry which is preliminary data.</text>
</comment>
<gene>
    <name evidence="5" type="ORF">CLV94_3134</name>
</gene>
<evidence type="ECO:0000256" key="2">
    <source>
        <dbReference type="ARBA" id="ARBA00023125"/>
    </source>
</evidence>
<keyword evidence="1" id="KW-0805">Transcription regulation</keyword>
<organism evidence="5 6">
    <name type="scientific">Flavobacterium endophyticum</name>
    <dbReference type="NCBI Taxonomy" id="1540163"/>
    <lineage>
        <taxon>Bacteria</taxon>
        <taxon>Pseudomonadati</taxon>
        <taxon>Bacteroidota</taxon>
        <taxon>Flavobacteriia</taxon>
        <taxon>Flavobacteriales</taxon>
        <taxon>Flavobacteriaceae</taxon>
        <taxon>Flavobacterium</taxon>
    </lineage>
</organism>
<dbReference type="Gene3D" id="1.10.10.10">
    <property type="entry name" value="Winged helix-like DNA-binding domain superfamily/Winged helix DNA-binding domain"/>
    <property type="match status" value="1"/>
</dbReference>
<dbReference type="AlphaFoldDB" id="A0A495M3J1"/>
<reference evidence="5 6" key="1">
    <citation type="submission" date="2018-10" db="EMBL/GenBank/DDBJ databases">
        <title>Genomic Encyclopedia of Archaeal and Bacterial Type Strains, Phase II (KMG-II): from individual species to whole genera.</title>
        <authorList>
            <person name="Goeker M."/>
        </authorList>
    </citation>
    <scope>NUCLEOTIDE SEQUENCE [LARGE SCALE GENOMIC DNA]</scope>
    <source>
        <strain evidence="5 6">DSM 29537</strain>
    </source>
</reference>
<keyword evidence="3" id="KW-0804">Transcription</keyword>
<dbReference type="OrthoDB" id="769662at2"/>
<dbReference type="GO" id="GO:0003677">
    <property type="term" value="F:DNA binding"/>
    <property type="evidence" value="ECO:0007669"/>
    <property type="project" value="UniProtKB-KW"/>
</dbReference>
<dbReference type="InterPro" id="IPR036388">
    <property type="entry name" value="WH-like_DNA-bd_sf"/>
</dbReference>